<comment type="caution">
    <text evidence="2">The sequence shown here is derived from an EMBL/GenBank/DDBJ whole genome shotgun (WGS) entry which is preliminary data.</text>
</comment>
<gene>
    <name evidence="2" type="ORF">LCGC14_1610410</name>
</gene>
<proteinExistence type="predicted"/>
<protein>
    <submittedName>
        <fullName evidence="2">Uncharacterized protein</fullName>
    </submittedName>
</protein>
<evidence type="ECO:0000256" key="1">
    <source>
        <dbReference type="SAM" id="MobiDB-lite"/>
    </source>
</evidence>
<dbReference type="AlphaFoldDB" id="A0A0F9I8H6"/>
<organism evidence="2">
    <name type="scientific">marine sediment metagenome</name>
    <dbReference type="NCBI Taxonomy" id="412755"/>
    <lineage>
        <taxon>unclassified sequences</taxon>
        <taxon>metagenomes</taxon>
        <taxon>ecological metagenomes</taxon>
    </lineage>
</organism>
<feature type="compositionally biased region" description="Basic residues" evidence="1">
    <location>
        <begin position="19"/>
        <end position="28"/>
    </location>
</feature>
<name>A0A0F9I8H6_9ZZZZ</name>
<feature type="region of interest" description="Disordered" evidence="1">
    <location>
        <begin position="1"/>
        <end position="28"/>
    </location>
</feature>
<sequence length="108" mass="12775">MKKDSAKTITKPPDLVPHRTPKRPHLTQRGKFRSDKYKTWCKPGFLALKFTDETAQPWIWGYALLRGRIDREFQEDVHYALVKLGYQPGLVYSLVLRVLKYMQFHQKA</sequence>
<dbReference type="EMBL" id="LAZR01013029">
    <property type="protein sequence ID" value="KKM23916.1"/>
    <property type="molecule type" value="Genomic_DNA"/>
</dbReference>
<accession>A0A0F9I8H6</accession>
<reference evidence="2" key="1">
    <citation type="journal article" date="2015" name="Nature">
        <title>Complex archaea that bridge the gap between prokaryotes and eukaryotes.</title>
        <authorList>
            <person name="Spang A."/>
            <person name="Saw J.H."/>
            <person name="Jorgensen S.L."/>
            <person name="Zaremba-Niedzwiedzka K."/>
            <person name="Martijn J."/>
            <person name="Lind A.E."/>
            <person name="van Eijk R."/>
            <person name="Schleper C."/>
            <person name="Guy L."/>
            <person name="Ettema T.J."/>
        </authorList>
    </citation>
    <scope>NUCLEOTIDE SEQUENCE</scope>
</reference>
<evidence type="ECO:0000313" key="2">
    <source>
        <dbReference type="EMBL" id="KKM23916.1"/>
    </source>
</evidence>